<dbReference type="InterPro" id="IPR036770">
    <property type="entry name" value="Ankyrin_rpt-contain_sf"/>
</dbReference>
<feature type="compositionally biased region" description="Low complexity" evidence="4">
    <location>
        <begin position="502"/>
        <end position="514"/>
    </location>
</feature>
<feature type="compositionally biased region" description="Low complexity" evidence="4">
    <location>
        <begin position="1207"/>
        <end position="1231"/>
    </location>
</feature>
<keyword evidence="6" id="KW-0418">Kinase</keyword>
<dbReference type="GO" id="GO:0016301">
    <property type="term" value="F:kinase activity"/>
    <property type="evidence" value="ECO:0007669"/>
    <property type="project" value="UniProtKB-KW"/>
</dbReference>
<keyword evidence="7" id="KW-1185">Reference proteome</keyword>
<evidence type="ECO:0000256" key="4">
    <source>
        <dbReference type="SAM" id="MobiDB-lite"/>
    </source>
</evidence>
<dbReference type="InterPro" id="IPR000408">
    <property type="entry name" value="Reg_chr_condens"/>
</dbReference>
<evidence type="ECO:0000256" key="2">
    <source>
        <dbReference type="PROSITE-ProRule" id="PRU00023"/>
    </source>
</evidence>
<dbReference type="InterPro" id="IPR011333">
    <property type="entry name" value="SKP1/BTB/POZ_sf"/>
</dbReference>
<feature type="region of interest" description="Disordered" evidence="4">
    <location>
        <begin position="1072"/>
        <end position="1275"/>
    </location>
</feature>
<dbReference type="Proteomes" id="UP001174909">
    <property type="component" value="Unassembled WGS sequence"/>
</dbReference>
<dbReference type="SUPFAM" id="SSF48403">
    <property type="entry name" value="Ankyrin repeat"/>
    <property type="match status" value="1"/>
</dbReference>
<dbReference type="InterPro" id="IPR051625">
    <property type="entry name" value="Signaling_Regulatory_Domain"/>
</dbReference>
<dbReference type="CDD" id="cd18186">
    <property type="entry name" value="BTB_POZ_ZBTB_KLHL-like"/>
    <property type="match status" value="1"/>
</dbReference>
<dbReference type="PROSITE" id="PS50088">
    <property type="entry name" value="ANK_REPEAT"/>
    <property type="match status" value="1"/>
</dbReference>
<dbReference type="PROSITE" id="PS50297">
    <property type="entry name" value="ANK_REP_REGION"/>
    <property type="match status" value="1"/>
</dbReference>
<accession>A0AA35TLE3</accession>
<feature type="region of interest" description="Disordered" evidence="4">
    <location>
        <begin position="852"/>
        <end position="872"/>
    </location>
</feature>
<dbReference type="PANTHER" id="PTHR22872">
    <property type="entry name" value="BTK-BINDING PROTEIN-RELATED"/>
    <property type="match status" value="1"/>
</dbReference>
<evidence type="ECO:0000256" key="1">
    <source>
        <dbReference type="ARBA" id="ARBA00022737"/>
    </source>
</evidence>
<feature type="compositionally biased region" description="Basic and acidic residues" evidence="4">
    <location>
        <begin position="1186"/>
        <end position="1198"/>
    </location>
</feature>
<feature type="compositionally biased region" description="Polar residues" evidence="4">
    <location>
        <begin position="1115"/>
        <end position="1130"/>
    </location>
</feature>
<feature type="compositionally biased region" description="Pro residues" evidence="4">
    <location>
        <begin position="1151"/>
        <end position="1166"/>
    </location>
</feature>
<keyword evidence="2" id="KW-0040">ANK repeat</keyword>
<feature type="repeat" description="RCC1" evidence="3">
    <location>
        <begin position="152"/>
        <end position="199"/>
    </location>
</feature>
<feature type="region of interest" description="Disordered" evidence="4">
    <location>
        <begin position="502"/>
        <end position="521"/>
    </location>
</feature>
<feature type="region of interest" description="Disordered" evidence="4">
    <location>
        <begin position="1299"/>
        <end position="1334"/>
    </location>
</feature>
<feature type="compositionally biased region" description="Low complexity" evidence="4">
    <location>
        <begin position="1241"/>
        <end position="1251"/>
    </location>
</feature>
<feature type="repeat" description="RCC1" evidence="3">
    <location>
        <begin position="102"/>
        <end position="151"/>
    </location>
</feature>
<feature type="region of interest" description="Disordered" evidence="4">
    <location>
        <begin position="537"/>
        <end position="556"/>
    </location>
</feature>
<dbReference type="SUPFAM" id="SSF54695">
    <property type="entry name" value="POZ domain"/>
    <property type="match status" value="2"/>
</dbReference>
<feature type="region of interest" description="Disordered" evidence="4">
    <location>
        <begin position="909"/>
        <end position="1055"/>
    </location>
</feature>
<feature type="region of interest" description="Disordered" evidence="4">
    <location>
        <begin position="1"/>
        <end position="20"/>
    </location>
</feature>
<proteinExistence type="predicted"/>
<dbReference type="CDD" id="cd18500">
    <property type="entry name" value="BACK_IBtk"/>
    <property type="match status" value="1"/>
</dbReference>
<feature type="region of interest" description="Disordered" evidence="4">
    <location>
        <begin position="567"/>
        <end position="594"/>
    </location>
</feature>
<dbReference type="InterPro" id="IPR009091">
    <property type="entry name" value="RCC1/BLIP-II"/>
</dbReference>
<evidence type="ECO:0000313" key="6">
    <source>
        <dbReference type="EMBL" id="CAI8049834.1"/>
    </source>
</evidence>
<dbReference type="PROSITE" id="PS50097">
    <property type="entry name" value="BTB"/>
    <property type="match status" value="1"/>
</dbReference>
<sequence length="1334" mass="145108">MSHSRGGAGFKQARGGDRDMECTPECASPAHAGVILTSVALGNLRLLQHCSNLCSNAWRISDGFGRSPLHVAASRGHTHITEWLVARKKVAMDTVDKESEGVDVYTWGSNANTTLGHAHSRPHPERLELPAHLSISQVVLEKFHSVLLTSSGLVLTCGHGRGGRLGHGTEASVVAKNLRGRQITAIGAGRYHSALATESHVYTFGQNLGQLGYERNYHTQIIPKAVPQISVEGDDSIISLSASHAATAVLTRRHRVFVCCDHIVKSIRCGFLEKLECVSVPGKHCDDVWYRGISWERDRGKMKVWSEIVGGKDENIWKKMGEKLWYWEPVKKGTIPQLLPGLARLNVAHFTLGKNLTIVTDEGEAYLSLSQSGSPLSFSRLPSIQNASSVFTDFKATNFAYLQTINSVLDLPSVAPPTLTSDLCGLLKEDNILDSVADITIQSGGGVVSAHRCIISCLSSLPLPSSTTLTLPPSPPHILTAFLHYLYGATICLVSVPDKSDSGSTLATPSSSSLNVELTPDTSFASVDENDLTEMYDRFSSQSPPPMRNNKQGQPLENGFDEIELIPTDRFGQQSTPKKRNKRRGRGEGVEEEGGGGELVEVMCASVRSDLQSLQRLASHLHISSLTQRLDDVLTNFSMKQATRRVVLTPPPLSLFPSLSPTLTDVTLLSSDHQTLSCHKCVLVARSDYFRSMLLMGWRETSEGAPSLSLPFSSQLLATVVEFIYTDTAPSVSNSDSLEWIVQVLVTADQLLLTRLREFCELTLARKLTLRSVCEVAEVAAACSASQLQTACLQFIGANAAAMLEARLLDSLSPSLYSELSSVYKNMVPLTAKRTIHFPVYDDVQFSTRPRPKDLPESYFQEGGGEEGDLLDDSSDITDTLIIIICILNLQMFLPLPATPSLVAVGEDAEMGGDESPVRAVRTVDPRSPEENTSQQAGFNKDPPDKTQTGSKPVPGTGFSTLTGSKPGPETGFSTPKSGYSATVSHEKRQSQRRKKTRKRLSESFRSDGKGEVGKEDKEEVQEVKCERGPNRALANGLPSPVGVGPSRKVWGDGESKPVCLKDIMAEEEEMATHCAPYRAHRVSPPPPSSPSSRSHPPSRQTSHDTPSHTPPQPATRQASSDINCPTSLSHPPPRSLPASRQTSSCSDLNSPPPLSSSLPRSPPGGNPWRTAQPPSPAPVVSLRDLMAEETLRAQEMKKKSHPPPFSSSSTHPSSHGPHPSSHGPHPSSHGPHPPQRRRPSVPQSAQPPVSFADIILSQQRELDSHSGQARKPLPCIQIEQQAINQLEDLYCSRDNPDEYITIQRHRPKPSHAPSLHHSKNHTRAPPTTPWNAR</sequence>
<dbReference type="Pfam" id="PF00651">
    <property type="entry name" value="BTB"/>
    <property type="match status" value="1"/>
</dbReference>
<evidence type="ECO:0000259" key="5">
    <source>
        <dbReference type="PROSITE" id="PS50097"/>
    </source>
</evidence>
<feature type="compositionally biased region" description="Low complexity" evidence="4">
    <location>
        <begin position="1091"/>
        <end position="1100"/>
    </location>
</feature>
<dbReference type="SMART" id="SM00225">
    <property type="entry name" value="BTB"/>
    <property type="match status" value="2"/>
</dbReference>
<protein>
    <submittedName>
        <fullName evidence="6">Inhibitor of Bruton tyrosine kinase</fullName>
    </submittedName>
</protein>
<dbReference type="EMBL" id="CASHTH010003819">
    <property type="protein sequence ID" value="CAI8049834.1"/>
    <property type="molecule type" value="Genomic_DNA"/>
</dbReference>
<reference evidence="6" key="1">
    <citation type="submission" date="2023-03" db="EMBL/GenBank/DDBJ databases">
        <authorList>
            <person name="Steffen K."/>
            <person name="Cardenas P."/>
        </authorList>
    </citation>
    <scope>NUCLEOTIDE SEQUENCE</scope>
</reference>
<feature type="repeat" description="ANK" evidence="2">
    <location>
        <begin position="64"/>
        <end position="85"/>
    </location>
</feature>
<keyword evidence="6" id="KW-0808">Transferase</keyword>
<evidence type="ECO:0000256" key="3">
    <source>
        <dbReference type="PROSITE-ProRule" id="PRU00235"/>
    </source>
</evidence>
<dbReference type="SUPFAM" id="SSF50985">
    <property type="entry name" value="RCC1/BLIP-II"/>
    <property type="match status" value="1"/>
</dbReference>
<organism evidence="6 7">
    <name type="scientific">Geodia barretti</name>
    <name type="common">Barrett's horny sponge</name>
    <dbReference type="NCBI Taxonomy" id="519541"/>
    <lineage>
        <taxon>Eukaryota</taxon>
        <taxon>Metazoa</taxon>
        <taxon>Porifera</taxon>
        <taxon>Demospongiae</taxon>
        <taxon>Heteroscleromorpha</taxon>
        <taxon>Tetractinellida</taxon>
        <taxon>Astrophorina</taxon>
        <taxon>Geodiidae</taxon>
        <taxon>Geodia</taxon>
    </lineage>
</organism>
<gene>
    <name evidence="6" type="ORF">GBAR_LOCUS27438</name>
</gene>
<dbReference type="PROSITE" id="PS50012">
    <property type="entry name" value="RCC1_3"/>
    <property type="match status" value="2"/>
</dbReference>
<comment type="caution">
    <text evidence="6">The sequence shown here is derived from an EMBL/GenBank/DDBJ whole genome shotgun (WGS) entry which is preliminary data.</text>
</comment>
<dbReference type="Pfam" id="PF00415">
    <property type="entry name" value="RCC1"/>
    <property type="match status" value="1"/>
</dbReference>
<dbReference type="InterPro" id="IPR000210">
    <property type="entry name" value="BTB/POZ_dom"/>
</dbReference>
<dbReference type="Gene3D" id="3.30.710.10">
    <property type="entry name" value="Potassium Channel Kv1.1, Chain A"/>
    <property type="match status" value="2"/>
</dbReference>
<dbReference type="Gene3D" id="2.130.10.30">
    <property type="entry name" value="Regulator of chromosome condensation 1/beta-lactamase-inhibitor protein II"/>
    <property type="match status" value="1"/>
</dbReference>
<name>A0AA35TLE3_GEOBA</name>
<feature type="domain" description="BTB" evidence="5">
    <location>
        <begin position="664"/>
        <end position="727"/>
    </location>
</feature>
<keyword evidence="1" id="KW-0677">Repeat</keyword>
<feature type="compositionally biased region" description="Basic residues" evidence="4">
    <location>
        <begin position="1304"/>
        <end position="1323"/>
    </location>
</feature>
<feature type="compositionally biased region" description="Basic and acidic residues" evidence="4">
    <location>
        <begin position="1000"/>
        <end position="1030"/>
    </location>
</feature>
<dbReference type="InterPro" id="IPR002110">
    <property type="entry name" value="Ankyrin_rpt"/>
</dbReference>
<dbReference type="Pfam" id="PF00023">
    <property type="entry name" value="Ank"/>
    <property type="match status" value="1"/>
</dbReference>
<dbReference type="PANTHER" id="PTHR22872:SF2">
    <property type="entry name" value="INHIBITOR OF BRUTON TYROSINE KINASE"/>
    <property type="match status" value="1"/>
</dbReference>
<evidence type="ECO:0000313" key="7">
    <source>
        <dbReference type="Proteomes" id="UP001174909"/>
    </source>
</evidence>
<feature type="compositionally biased region" description="Polar residues" evidence="4">
    <location>
        <begin position="972"/>
        <end position="984"/>
    </location>
</feature>